<dbReference type="STRING" id="576137.A0A1L7XJJ7"/>
<keyword evidence="10" id="KW-1185">Reference proteome</keyword>
<evidence type="ECO:0000256" key="2">
    <source>
        <dbReference type="ARBA" id="ARBA00008335"/>
    </source>
</evidence>
<feature type="transmembrane region" description="Helical" evidence="7">
    <location>
        <begin position="207"/>
        <end position="230"/>
    </location>
</feature>
<dbReference type="Gene3D" id="1.20.1250.20">
    <property type="entry name" value="MFS general substrate transporter like domains"/>
    <property type="match status" value="1"/>
</dbReference>
<name>A0A1L7XJJ7_9HELO</name>
<dbReference type="AlphaFoldDB" id="A0A1L7XJJ7"/>
<evidence type="ECO:0000259" key="8">
    <source>
        <dbReference type="PROSITE" id="PS50850"/>
    </source>
</evidence>
<protein>
    <submittedName>
        <fullName evidence="9">Related to TPO4-Proposed vacuolar polyamine transporter</fullName>
    </submittedName>
</protein>
<feature type="transmembrane region" description="Helical" evidence="7">
    <location>
        <begin position="480"/>
        <end position="500"/>
    </location>
</feature>
<sequence length="517" mass="56649">MALPTHDAAERTNGSTISGESTVGLENARQQANGQDDIEVLDQLPPESVERVYTKQVEDAEGSWAHDPENPYNWSRRKKNYQVLSVAVQALVASIGTSIISSSRSQLMEHFNVGSTVAIMPLSLYVLALACGPVLGGPASETLGRMPVYLVAIPLGALFTVGAGLSQNFASLCILRFLAGFSFSPALAIGPATVADIFTKEQRGIPSIIFVTTPMLGPGLGPVIGSFVAVRKGWRWTQWTLAFMASFSLLITLFARETHHHILIRRRAKNNKFLLPPPIPFRARIRLFLTVSLLRPMYMLFTEPIVGFVSLYASCSFATLFAFFAAFPYVFTITHQFSTEEIGLTFLAIVIGCLFAVPTVALCDVFLYRRQIPNYPPNKVPPEHRLYPAMIGGIGLPLGLFWFAWTAKKEISWVSPTLAAIPFAWGNLSVFIGTASYMLDSYTPMTAASAMSANGFARYALGAAFPLFTLQMYQKLGIGWATSLLGFISVALLPTPWVLFQFGKKIRAMSHYETADS</sequence>
<dbReference type="InterPro" id="IPR011701">
    <property type="entry name" value="MFS"/>
</dbReference>
<dbReference type="CDD" id="cd17323">
    <property type="entry name" value="MFS_Tpo1_MDR_like"/>
    <property type="match status" value="1"/>
</dbReference>
<feature type="transmembrane region" description="Helical" evidence="7">
    <location>
        <begin position="147"/>
        <end position="165"/>
    </location>
</feature>
<feature type="transmembrane region" description="Helical" evidence="7">
    <location>
        <begin position="456"/>
        <end position="474"/>
    </location>
</feature>
<evidence type="ECO:0000256" key="5">
    <source>
        <dbReference type="ARBA" id="ARBA00023136"/>
    </source>
</evidence>
<evidence type="ECO:0000256" key="6">
    <source>
        <dbReference type="SAM" id="MobiDB-lite"/>
    </source>
</evidence>
<feature type="transmembrane region" description="Helical" evidence="7">
    <location>
        <begin position="342"/>
        <end position="366"/>
    </location>
</feature>
<gene>
    <name evidence="9" type="ORF">PAC_15084</name>
</gene>
<dbReference type="Pfam" id="PF07690">
    <property type="entry name" value="MFS_1"/>
    <property type="match status" value="1"/>
</dbReference>
<dbReference type="SUPFAM" id="SSF103473">
    <property type="entry name" value="MFS general substrate transporter"/>
    <property type="match status" value="1"/>
</dbReference>
<evidence type="ECO:0000256" key="4">
    <source>
        <dbReference type="ARBA" id="ARBA00022989"/>
    </source>
</evidence>
<dbReference type="GO" id="GO:0000297">
    <property type="term" value="F:spermine transmembrane transporter activity"/>
    <property type="evidence" value="ECO:0007669"/>
    <property type="project" value="TreeGrafter"/>
</dbReference>
<keyword evidence="5 7" id="KW-0472">Membrane</keyword>
<dbReference type="InterPro" id="IPR036259">
    <property type="entry name" value="MFS_trans_sf"/>
</dbReference>
<feature type="transmembrane region" description="Helical" evidence="7">
    <location>
        <begin position="83"/>
        <end position="101"/>
    </location>
</feature>
<dbReference type="GO" id="GO:0005886">
    <property type="term" value="C:plasma membrane"/>
    <property type="evidence" value="ECO:0007669"/>
    <property type="project" value="TreeGrafter"/>
</dbReference>
<accession>A0A1L7XJJ7</accession>
<feature type="compositionally biased region" description="Polar residues" evidence="6">
    <location>
        <begin position="12"/>
        <end position="21"/>
    </location>
</feature>
<evidence type="ECO:0000313" key="10">
    <source>
        <dbReference type="Proteomes" id="UP000184330"/>
    </source>
</evidence>
<dbReference type="PANTHER" id="PTHR23502">
    <property type="entry name" value="MAJOR FACILITATOR SUPERFAMILY"/>
    <property type="match status" value="1"/>
</dbReference>
<feature type="transmembrane region" description="Helical" evidence="7">
    <location>
        <begin position="236"/>
        <end position="255"/>
    </location>
</feature>
<dbReference type="EMBL" id="FJOG01000029">
    <property type="protein sequence ID" value="CZR65184.1"/>
    <property type="molecule type" value="Genomic_DNA"/>
</dbReference>
<organism evidence="9 10">
    <name type="scientific">Phialocephala subalpina</name>
    <dbReference type="NCBI Taxonomy" id="576137"/>
    <lineage>
        <taxon>Eukaryota</taxon>
        <taxon>Fungi</taxon>
        <taxon>Dikarya</taxon>
        <taxon>Ascomycota</taxon>
        <taxon>Pezizomycotina</taxon>
        <taxon>Leotiomycetes</taxon>
        <taxon>Helotiales</taxon>
        <taxon>Mollisiaceae</taxon>
        <taxon>Phialocephala</taxon>
        <taxon>Phialocephala fortinii species complex</taxon>
    </lineage>
</organism>
<dbReference type="PROSITE" id="PS50850">
    <property type="entry name" value="MFS"/>
    <property type="match status" value="1"/>
</dbReference>
<dbReference type="Proteomes" id="UP000184330">
    <property type="component" value="Unassembled WGS sequence"/>
</dbReference>
<evidence type="ECO:0000313" key="9">
    <source>
        <dbReference type="EMBL" id="CZR65184.1"/>
    </source>
</evidence>
<feature type="transmembrane region" description="Helical" evidence="7">
    <location>
        <begin position="305"/>
        <end position="330"/>
    </location>
</feature>
<reference evidence="9 10" key="1">
    <citation type="submission" date="2016-03" db="EMBL/GenBank/DDBJ databases">
        <authorList>
            <person name="Ploux O."/>
        </authorList>
    </citation>
    <scope>NUCLEOTIDE SEQUENCE [LARGE SCALE GENOMIC DNA]</scope>
    <source>
        <strain evidence="9 10">UAMH 11012</strain>
    </source>
</reference>
<feature type="transmembrane region" description="Helical" evidence="7">
    <location>
        <begin position="177"/>
        <end position="195"/>
    </location>
</feature>
<feature type="region of interest" description="Disordered" evidence="6">
    <location>
        <begin position="1"/>
        <end position="37"/>
    </location>
</feature>
<keyword evidence="4 7" id="KW-1133">Transmembrane helix</keyword>
<dbReference type="PANTHER" id="PTHR23502:SF182">
    <property type="entry name" value="POLYAMINE TRANSPORTER, PUTATIVE-RELATED"/>
    <property type="match status" value="1"/>
</dbReference>
<feature type="domain" description="Major facilitator superfamily (MFS) profile" evidence="8">
    <location>
        <begin position="82"/>
        <end position="506"/>
    </location>
</feature>
<evidence type="ECO:0000256" key="1">
    <source>
        <dbReference type="ARBA" id="ARBA00004141"/>
    </source>
</evidence>
<dbReference type="FunFam" id="1.20.1250.20:FF:000082">
    <property type="entry name" value="MFS multidrug transporter, putative"/>
    <property type="match status" value="1"/>
</dbReference>
<feature type="transmembrane region" description="Helical" evidence="7">
    <location>
        <begin position="386"/>
        <end position="405"/>
    </location>
</feature>
<proteinExistence type="inferred from homology"/>
<dbReference type="GO" id="GO:0015606">
    <property type="term" value="F:spermidine transmembrane transporter activity"/>
    <property type="evidence" value="ECO:0007669"/>
    <property type="project" value="TreeGrafter"/>
</dbReference>
<comment type="similarity">
    <text evidence="2">Belongs to the major facilitator superfamily.</text>
</comment>
<dbReference type="InterPro" id="IPR020846">
    <property type="entry name" value="MFS_dom"/>
</dbReference>
<evidence type="ECO:0000256" key="7">
    <source>
        <dbReference type="SAM" id="Phobius"/>
    </source>
</evidence>
<dbReference type="OrthoDB" id="3936150at2759"/>
<keyword evidence="3 7" id="KW-0812">Transmembrane</keyword>
<feature type="transmembrane region" description="Helical" evidence="7">
    <location>
        <begin position="113"/>
        <end position="135"/>
    </location>
</feature>
<comment type="subcellular location">
    <subcellularLocation>
        <location evidence="1">Membrane</location>
        <topology evidence="1">Multi-pass membrane protein</topology>
    </subcellularLocation>
</comment>
<feature type="transmembrane region" description="Helical" evidence="7">
    <location>
        <begin position="411"/>
        <end position="435"/>
    </location>
</feature>
<evidence type="ECO:0000256" key="3">
    <source>
        <dbReference type="ARBA" id="ARBA00022692"/>
    </source>
</evidence>